<dbReference type="GO" id="GO:0051301">
    <property type="term" value="P:cell division"/>
    <property type="evidence" value="ECO:0007669"/>
    <property type="project" value="UniProtKB-KW"/>
</dbReference>
<keyword evidence="2" id="KW-1185">Reference proteome</keyword>
<sequence>MGMVTLSVNGRRYDVTCGDGEEEHLRHLGASIDRRLRELVATLGQAGEARLLLLACLLLEDEVAEARSTVRPQANGDVESRAGVSVAALAAMPDETAADLEVIARRIEAVAGRLKST</sequence>
<name>A0A7H1N564_9PROT</name>
<protein>
    <submittedName>
        <fullName evidence="1">Cell division protein ZapA</fullName>
    </submittedName>
</protein>
<keyword evidence="1" id="KW-0131">Cell cycle</keyword>
<dbReference type="Pfam" id="PF05164">
    <property type="entry name" value="ZapA"/>
    <property type="match status" value="1"/>
</dbReference>
<dbReference type="KEGG" id="dvn:HQ394_17925"/>
<dbReference type="InterPro" id="IPR042233">
    <property type="entry name" value="Cell_div_ZapA_N"/>
</dbReference>
<reference evidence="1 2" key="1">
    <citation type="submission" date="2020-05" db="EMBL/GenBank/DDBJ databases">
        <title>Complete closed genome sequence of Defluviicoccus vanus.</title>
        <authorList>
            <person name="Bessarab I."/>
            <person name="Arumugam K."/>
            <person name="Maszenan A.M."/>
            <person name="Seviour R.J."/>
            <person name="Williams R.B."/>
        </authorList>
    </citation>
    <scope>NUCLEOTIDE SEQUENCE [LARGE SCALE GENOMIC DNA]</scope>
    <source>
        <strain evidence="1 2">Ben 114</strain>
    </source>
</reference>
<dbReference type="InterPro" id="IPR036192">
    <property type="entry name" value="Cell_div_ZapA-like_sf"/>
</dbReference>
<dbReference type="InterPro" id="IPR007838">
    <property type="entry name" value="Cell_div_ZapA-like"/>
</dbReference>
<gene>
    <name evidence="1" type="ORF">HQ394_17925</name>
</gene>
<dbReference type="RefSeq" id="WP_190261311.1">
    <property type="nucleotide sequence ID" value="NZ_CP053923.1"/>
</dbReference>
<evidence type="ECO:0000313" key="2">
    <source>
        <dbReference type="Proteomes" id="UP000516369"/>
    </source>
</evidence>
<proteinExistence type="predicted"/>
<organism evidence="1 2">
    <name type="scientific">Defluviicoccus vanus</name>
    <dbReference type="NCBI Taxonomy" id="111831"/>
    <lineage>
        <taxon>Bacteria</taxon>
        <taxon>Pseudomonadati</taxon>
        <taxon>Pseudomonadota</taxon>
        <taxon>Alphaproteobacteria</taxon>
        <taxon>Rhodospirillales</taxon>
        <taxon>Rhodospirillaceae</taxon>
        <taxon>Defluviicoccus</taxon>
    </lineage>
</organism>
<dbReference type="SUPFAM" id="SSF102829">
    <property type="entry name" value="Cell division protein ZapA-like"/>
    <property type="match status" value="1"/>
</dbReference>
<dbReference type="Gene3D" id="3.30.160.880">
    <property type="entry name" value="Cell division protein ZapA protomer, N-terminal domain"/>
    <property type="match status" value="1"/>
</dbReference>
<dbReference type="Proteomes" id="UP000516369">
    <property type="component" value="Chromosome"/>
</dbReference>
<evidence type="ECO:0000313" key="1">
    <source>
        <dbReference type="EMBL" id="QNT70850.1"/>
    </source>
</evidence>
<accession>A0A7H1N564</accession>
<dbReference type="EMBL" id="CP053923">
    <property type="protein sequence ID" value="QNT70850.1"/>
    <property type="molecule type" value="Genomic_DNA"/>
</dbReference>
<dbReference type="AlphaFoldDB" id="A0A7H1N564"/>
<keyword evidence="1" id="KW-0132">Cell division</keyword>